<dbReference type="EC" id="3.2.1.22" evidence="4"/>
<evidence type="ECO:0000313" key="5">
    <source>
        <dbReference type="Proteomes" id="UP001464378"/>
    </source>
</evidence>
<dbReference type="Pfam" id="PF02065">
    <property type="entry name" value="Melibiase"/>
    <property type="match status" value="1"/>
</dbReference>
<sequence length="721" mass="80944">MNNERFHPIIEEPPLAHALHHWDQDRGLLTYEYNGVNVIEVQVPAGTDLGFRHGSDGSMQSIQYIQQLYLASETPCTARITLRGHAGALNLRPHRARGEQAVLGTQPGVLSWGVNGFYDTEWDLLLDWHGLPWRWTAQAMEEQPDGWVAAVFEAELTMQALYLNLRPRYYGSYLGYRFHRPWLRRPNQKAVAGWCSWEAYRRDIDIGKVRAVADFLSKHLSPYGLEYLQVDDGYQAMPLPVKAEMTMAQGWMCCDSEKFPGGHESIVSAAAEKGLAPAIWVNANITNPDFPTAHPDAVIWHDGEPLTGEWIDFLYNCTPETLAAHVEPLFAALREKGYRYIKIDAIRHLLFDGLHECVRLGLMTNEDASARFRAFMEAGRRGMGEDMYYLASWGEMHEVVGVADACRISMDANPTWAGVRMQLFESARWFHAHRVLFLNDPDHVCVRTKPEWARSVLSLISLSGELYMLSDTAEAYTAEKLDILRRTLPPLTTSTGETGPLNLEYPAYTWTKLHGFAVQSHETPVEMEDVSAQEAANIAGWAPDRDNLHPFSSLWSFAMVHHGMNWRVMLRVATTPLASGRLPLERLALDPDKTYLAYDFWAQEFLGEVSGTVDCPPLALGCCQAVAFHQRPDHPAVIASDRHVSMDAVSILSHLWDGKALRLRLTGPVGETFRYHIWTPGGMSLALGEQRGCTAALEQGALTTAVVTFENKEADLCLTLA</sequence>
<dbReference type="RefSeq" id="WP_349231400.1">
    <property type="nucleotide sequence ID" value="NZ_JBBMFK010000008.1"/>
</dbReference>
<evidence type="ECO:0000256" key="1">
    <source>
        <dbReference type="ARBA" id="ARBA00009743"/>
    </source>
</evidence>
<reference evidence="4 5" key="1">
    <citation type="submission" date="2024-03" db="EMBL/GenBank/DDBJ databases">
        <title>Human intestinal bacterial collection.</title>
        <authorList>
            <person name="Pauvert C."/>
            <person name="Hitch T.C.A."/>
            <person name="Clavel T."/>
        </authorList>
    </citation>
    <scope>NUCLEOTIDE SEQUENCE [LARGE SCALE GENOMIC DNA]</scope>
    <source>
        <strain evidence="4 5">CLA-AP-H29</strain>
    </source>
</reference>
<dbReference type="PANTHER" id="PTHR11452:SF75">
    <property type="entry name" value="ALPHA-GALACTOSIDASE MEL1"/>
    <property type="match status" value="1"/>
</dbReference>
<dbReference type="GO" id="GO:0004557">
    <property type="term" value="F:alpha-galactosidase activity"/>
    <property type="evidence" value="ECO:0007669"/>
    <property type="project" value="UniProtKB-EC"/>
</dbReference>
<evidence type="ECO:0000313" key="4">
    <source>
        <dbReference type="EMBL" id="MEQ2443075.1"/>
    </source>
</evidence>
<dbReference type="Proteomes" id="UP001464378">
    <property type="component" value="Unassembled WGS sequence"/>
</dbReference>
<comment type="caution">
    <text evidence="4">The sequence shown here is derived from an EMBL/GenBank/DDBJ whole genome shotgun (WGS) entry which is preliminary data.</text>
</comment>
<dbReference type="SUPFAM" id="SSF51445">
    <property type="entry name" value="(Trans)glycosidases"/>
    <property type="match status" value="1"/>
</dbReference>
<dbReference type="InterPro" id="IPR013785">
    <property type="entry name" value="Aldolase_TIM"/>
</dbReference>
<dbReference type="PANTHER" id="PTHR11452">
    <property type="entry name" value="ALPHA-GALACTOSIDASE/ALPHA-N-ACETYLGALACTOSAMINIDASE"/>
    <property type="match status" value="1"/>
</dbReference>
<organism evidence="4 5">
    <name type="scientific">Pseudoflavonifractor intestinihominis</name>
    <dbReference type="NCBI Taxonomy" id="3133171"/>
    <lineage>
        <taxon>Bacteria</taxon>
        <taxon>Bacillati</taxon>
        <taxon>Bacillota</taxon>
        <taxon>Clostridia</taxon>
        <taxon>Eubacteriales</taxon>
        <taxon>Oscillospiraceae</taxon>
        <taxon>Pseudoflavonifractor</taxon>
    </lineage>
</organism>
<evidence type="ECO:0000256" key="3">
    <source>
        <dbReference type="ARBA" id="ARBA00023295"/>
    </source>
</evidence>
<protein>
    <submittedName>
        <fullName evidence="4">Alpha-galactosidase</fullName>
        <ecNumber evidence="4">3.2.1.22</ecNumber>
    </submittedName>
</protein>
<dbReference type="InterPro" id="IPR017853">
    <property type="entry name" value="GH"/>
</dbReference>
<name>A0ABV1E711_9FIRM</name>
<keyword evidence="2 4" id="KW-0378">Hydrolase</keyword>
<dbReference type="Gene3D" id="3.20.20.70">
    <property type="entry name" value="Aldolase class I"/>
    <property type="match status" value="1"/>
</dbReference>
<comment type="similarity">
    <text evidence="1">Belongs to the glycosyl hydrolase 27 family.</text>
</comment>
<dbReference type="EMBL" id="JBBMFK010000008">
    <property type="protein sequence ID" value="MEQ2443075.1"/>
    <property type="molecule type" value="Genomic_DNA"/>
</dbReference>
<accession>A0ABV1E711</accession>
<proteinExistence type="inferred from homology"/>
<dbReference type="InterPro" id="IPR002241">
    <property type="entry name" value="Glyco_hydro_27"/>
</dbReference>
<keyword evidence="5" id="KW-1185">Reference proteome</keyword>
<gene>
    <name evidence="4" type="ORF">WMO64_06295</name>
</gene>
<keyword evidence="3 4" id="KW-0326">Glycosidase</keyword>
<evidence type="ECO:0000256" key="2">
    <source>
        <dbReference type="ARBA" id="ARBA00022801"/>
    </source>
</evidence>